<dbReference type="EMBL" id="JBDFQZ010000011">
    <property type="protein sequence ID" value="KAK9676124.1"/>
    <property type="molecule type" value="Genomic_DNA"/>
</dbReference>
<dbReference type="Proteomes" id="UP001443914">
    <property type="component" value="Unassembled WGS sequence"/>
</dbReference>
<dbReference type="AlphaFoldDB" id="A0AAW1HJW2"/>
<evidence type="ECO:0000313" key="3">
    <source>
        <dbReference type="Proteomes" id="UP001443914"/>
    </source>
</evidence>
<evidence type="ECO:0000313" key="2">
    <source>
        <dbReference type="EMBL" id="KAK9676124.1"/>
    </source>
</evidence>
<name>A0AAW1HJW2_SAPOF</name>
<gene>
    <name evidence="2" type="ORF">RND81_11G055800</name>
</gene>
<comment type="caution">
    <text evidence="2">The sequence shown here is derived from an EMBL/GenBank/DDBJ whole genome shotgun (WGS) entry which is preliminary data.</text>
</comment>
<protein>
    <submittedName>
        <fullName evidence="2">Uncharacterized protein</fullName>
    </submittedName>
</protein>
<reference evidence="2" key="1">
    <citation type="submission" date="2024-03" db="EMBL/GenBank/DDBJ databases">
        <title>WGS assembly of Saponaria officinalis var. Norfolk2.</title>
        <authorList>
            <person name="Jenkins J."/>
            <person name="Shu S."/>
            <person name="Grimwood J."/>
            <person name="Barry K."/>
            <person name="Goodstein D."/>
            <person name="Schmutz J."/>
            <person name="Leebens-Mack J."/>
            <person name="Osbourn A."/>
        </authorList>
    </citation>
    <scope>NUCLEOTIDE SEQUENCE [LARGE SCALE GENOMIC DNA]</scope>
    <source>
        <strain evidence="2">JIC</strain>
    </source>
</reference>
<feature type="transmembrane region" description="Helical" evidence="1">
    <location>
        <begin position="55"/>
        <end position="74"/>
    </location>
</feature>
<keyword evidence="1" id="KW-1133">Transmembrane helix</keyword>
<keyword evidence="3" id="KW-1185">Reference proteome</keyword>
<organism evidence="2 3">
    <name type="scientific">Saponaria officinalis</name>
    <name type="common">Common soapwort</name>
    <name type="synonym">Lychnis saponaria</name>
    <dbReference type="NCBI Taxonomy" id="3572"/>
    <lineage>
        <taxon>Eukaryota</taxon>
        <taxon>Viridiplantae</taxon>
        <taxon>Streptophyta</taxon>
        <taxon>Embryophyta</taxon>
        <taxon>Tracheophyta</taxon>
        <taxon>Spermatophyta</taxon>
        <taxon>Magnoliopsida</taxon>
        <taxon>eudicotyledons</taxon>
        <taxon>Gunneridae</taxon>
        <taxon>Pentapetalae</taxon>
        <taxon>Caryophyllales</taxon>
        <taxon>Caryophyllaceae</taxon>
        <taxon>Caryophylleae</taxon>
        <taxon>Saponaria</taxon>
    </lineage>
</organism>
<sequence length="184" mass="21091">MCLIRTQVCSWAERSYGWAESYYTPSLISFLVFPFFAFSISYLSPSIRNSISLRLTIIVLLFFRLHFSLFPEAFQKNSITRSSSSRLDIIIIIIYPHIINQHSHRHHHRESSPVISGAYPPPTPPYSGEYLFVFVFFLPRASSSRCYSPFLFHRILSAVRFLLTVSALFAIELSPCSPLCISGL</sequence>
<keyword evidence="1" id="KW-0472">Membrane</keyword>
<evidence type="ECO:0000256" key="1">
    <source>
        <dbReference type="SAM" id="Phobius"/>
    </source>
</evidence>
<proteinExistence type="predicted"/>
<keyword evidence="1" id="KW-0812">Transmembrane</keyword>
<accession>A0AAW1HJW2</accession>
<feature type="transmembrane region" description="Helical" evidence="1">
    <location>
        <begin position="22"/>
        <end position="43"/>
    </location>
</feature>